<keyword evidence="1" id="KW-0560">Oxidoreductase</keyword>
<feature type="domain" description="Cysteine-rich" evidence="2">
    <location>
        <begin position="144"/>
        <end position="232"/>
    </location>
</feature>
<dbReference type="Pfam" id="PF02754">
    <property type="entry name" value="CCG"/>
    <property type="match status" value="2"/>
</dbReference>
<organism evidence="3 4">
    <name type="scientific">Desulfofundulus australicus DSM 11792</name>
    <dbReference type="NCBI Taxonomy" id="1121425"/>
    <lineage>
        <taxon>Bacteria</taxon>
        <taxon>Bacillati</taxon>
        <taxon>Bacillota</taxon>
        <taxon>Clostridia</taxon>
        <taxon>Eubacteriales</taxon>
        <taxon>Peptococcaceae</taxon>
        <taxon>Desulfofundulus</taxon>
    </lineage>
</organism>
<evidence type="ECO:0000313" key="3">
    <source>
        <dbReference type="EMBL" id="SHF50147.1"/>
    </source>
</evidence>
<proteinExistence type="predicted"/>
<dbReference type="PANTHER" id="PTHR42947">
    <property type="entry name" value="COB--COM HETERODISULFIDE REDUCTASE SUBUNIT B 1"/>
    <property type="match status" value="1"/>
</dbReference>
<dbReference type="Gene3D" id="3.40.50.11810">
    <property type="match status" value="1"/>
</dbReference>
<dbReference type="InterPro" id="IPR004017">
    <property type="entry name" value="Cys_rich_dom"/>
</dbReference>
<dbReference type="Gene3D" id="1.20.1050.140">
    <property type="match status" value="1"/>
</dbReference>
<dbReference type="InterPro" id="IPR051278">
    <property type="entry name" value="HdrB/HdrD_reductase"/>
</dbReference>
<dbReference type="RefSeq" id="WP_073166657.1">
    <property type="nucleotide sequence ID" value="NZ_FQUW01000034.1"/>
</dbReference>
<dbReference type="Proteomes" id="UP000184196">
    <property type="component" value="Unassembled WGS sequence"/>
</dbReference>
<reference evidence="4" key="1">
    <citation type="submission" date="2016-11" db="EMBL/GenBank/DDBJ databases">
        <authorList>
            <person name="Varghese N."/>
            <person name="Submissions S."/>
        </authorList>
    </citation>
    <scope>NUCLEOTIDE SEQUENCE [LARGE SCALE GENOMIC DNA]</scope>
    <source>
        <strain evidence="4">DSM 11792</strain>
    </source>
</reference>
<dbReference type="PANTHER" id="PTHR42947:SF1">
    <property type="entry name" value="COB--COM HETERODISULFIDE REDUCTASE SUBUNIT B 1"/>
    <property type="match status" value="1"/>
</dbReference>
<gene>
    <name evidence="3" type="ORF">SAMN02745218_02427</name>
</gene>
<feature type="domain" description="Cysteine-rich" evidence="2">
    <location>
        <begin position="4"/>
        <end position="83"/>
    </location>
</feature>
<evidence type="ECO:0000259" key="2">
    <source>
        <dbReference type="Pfam" id="PF02754"/>
    </source>
</evidence>
<keyword evidence="4" id="KW-1185">Reference proteome</keyword>
<dbReference type="GO" id="GO:0016491">
    <property type="term" value="F:oxidoreductase activity"/>
    <property type="evidence" value="ECO:0007669"/>
    <property type="project" value="UniProtKB-KW"/>
</dbReference>
<dbReference type="AlphaFoldDB" id="A0A1M5C6B3"/>
<sequence length="285" mass="31255">MKLAYYPGCSLEASGKEYDLSTRAVCKHLGIELIEIPDWSCCGATAGHSTSHLLSLALPARNLALAEEMGLDVTAPCASCYQRLALTCYELKQNPRLQKEINEITGRSFQGKIKVVSILEAINYIGLEGIQNQVVKPLKGLKIAAYYGCLLVRPRNIQIDDPENPQIIEKIMQASGAEPVEWPHKTECCGASLAISNEDIATTMVSRILKAASLSGAHCLVCACPLCHFNLDMRQLKVNRLQGTNYQLPVFYFTQLLGIALGLNPDDLSLHTHFVDTTHVLKMVG</sequence>
<evidence type="ECO:0000313" key="4">
    <source>
        <dbReference type="Proteomes" id="UP000184196"/>
    </source>
</evidence>
<dbReference type="OrthoDB" id="9777685at2"/>
<name>A0A1M5C6B3_9FIRM</name>
<accession>A0A1M5C6B3</accession>
<dbReference type="EMBL" id="FQUW01000034">
    <property type="protein sequence ID" value="SHF50147.1"/>
    <property type="molecule type" value="Genomic_DNA"/>
</dbReference>
<evidence type="ECO:0000256" key="1">
    <source>
        <dbReference type="ARBA" id="ARBA00023002"/>
    </source>
</evidence>
<protein>
    <submittedName>
        <fullName evidence="3">Heterodisulfide reductase subunit B</fullName>
    </submittedName>
</protein>